<dbReference type="Proteomes" id="UP001230268">
    <property type="component" value="Unassembled WGS sequence"/>
</dbReference>
<keyword evidence="3" id="KW-1185">Reference proteome</keyword>
<sequence length="243" mass="27878">MHSYVLTVLWCGLLPQLLWLGGGNVDCVKAPQGRVCEGLRCATIRPPAVLDNNIIKAGEENNSVRAGFLRRPHCIATITYKECDVGIRSLLSQSYNTLKTLIGERVQELLKNRKDALSSAHPLRHQRWQITLYRKSGFMGLFYETEVMVIDFMEDGSLKTDKGHKGVWWSEYGDVIWKIYFNPEVDVATYFNAQFCWNYFGESAFMRRGVIFQDRQTDSWLPKYLFRPVLGKFTGHGIPSTKV</sequence>
<organism evidence="2 3">
    <name type="scientific">Babesia gibsoni</name>
    <dbReference type="NCBI Taxonomy" id="33632"/>
    <lineage>
        <taxon>Eukaryota</taxon>
        <taxon>Sar</taxon>
        <taxon>Alveolata</taxon>
        <taxon>Apicomplexa</taxon>
        <taxon>Aconoidasida</taxon>
        <taxon>Piroplasmida</taxon>
        <taxon>Babesiidae</taxon>
        <taxon>Babesia</taxon>
    </lineage>
</organism>
<gene>
    <name evidence="2" type="ORF">BgAZ_401600</name>
</gene>
<evidence type="ECO:0000313" key="3">
    <source>
        <dbReference type="Proteomes" id="UP001230268"/>
    </source>
</evidence>
<comment type="caution">
    <text evidence="2">The sequence shown here is derived from an EMBL/GenBank/DDBJ whole genome shotgun (WGS) entry which is preliminary data.</text>
</comment>
<protein>
    <submittedName>
        <fullName evidence="2">Uncharacterized protein</fullName>
    </submittedName>
</protein>
<keyword evidence="1" id="KW-0732">Signal</keyword>
<feature type="signal peptide" evidence="1">
    <location>
        <begin position="1"/>
        <end position="23"/>
    </location>
</feature>
<dbReference type="AlphaFoldDB" id="A0AAD8LGE2"/>
<reference evidence="2" key="1">
    <citation type="submission" date="2023-08" db="EMBL/GenBank/DDBJ databases">
        <title>Draft sequence of the Babesia gibsoni genome.</title>
        <authorList>
            <person name="Yamagishi J.Y."/>
            <person name="Xuan X.X."/>
        </authorList>
    </citation>
    <scope>NUCLEOTIDE SEQUENCE</scope>
    <source>
        <strain evidence="2">Azabu</strain>
    </source>
</reference>
<dbReference type="EMBL" id="JAVEPI010000004">
    <property type="protein sequence ID" value="KAK1442130.1"/>
    <property type="molecule type" value="Genomic_DNA"/>
</dbReference>
<accession>A0AAD8LGE2</accession>
<name>A0AAD8LGE2_BABGI</name>
<evidence type="ECO:0000313" key="2">
    <source>
        <dbReference type="EMBL" id="KAK1442130.1"/>
    </source>
</evidence>
<evidence type="ECO:0000256" key="1">
    <source>
        <dbReference type="SAM" id="SignalP"/>
    </source>
</evidence>
<proteinExistence type="predicted"/>
<feature type="chain" id="PRO_5042050271" evidence="1">
    <location>
        <begin position="24"/>
        <end position="243"/>
    </location>
</feature>